<name>A0A9W6V6E6_9PSEU</name>
<comment type="cofactor">
    <cofactor evidence="1">
        <name>heme b</name>
        <dbReference type="ChEBI" id="CHEBI:60344"/>
    </cofactor>
</comment>
<dbReference type="GO" id="GO:0020037">
    <property type="term" value="F:heme binding"/>
    <property type="evidence" value="ECO:0007669"/>
    <property type="project" value="InterPro"/>
</dbReference>
<proteinExistence type="inferred from homology"/>
<evidence type="ECO:0000256" key="7">
    <source>
        <dbReference type="ARBA" id="ARBA00023004"/>
    </source>
</evidence>
<keyword evidence="3" id="KW-0349">Heme</keyword>
<keyword evidence="5 9" id="KW-0732">Signal</keyword>
<dbReference type="GO" id="GO:0004601">
    <property type="term" value="F:peroxidase activity"/>
    <property type="evidence" value="ECO:0007669"/>
    <property type="project" value="UniProtKB-KW"/>
</dbReference>
<dbReference type="PANTHER" id="PTHR30521:SF4">
    <property type="entry name" value="DEFERROCHELATASE"/>
    <property type="match status" value="1"/>
</dbReference>
<evidence type="ECO:0000256" key="6">
    <source>
        <dbReference type="ARBA" id="ARBA00023002"/>
    </source>
</evidence>
<dbReference type="Proteomes" id="UP001165042">
    <property type="component" value="Unassembled WGS sequence"/>
</dbReference>
<comment type="similarity">
    <text evidence="8">Belongs to the DyP-type peroxidase family.</text>
</comment>
<evidence type="ECO:0000256" key="4">
    <source>
        <dbReference type="ARBA" id="ARBA00022723"/>
    </source>
</evidence>
<evidence type="ECO:0000313" key="11">
    <source>
        <dbReference type="EMBL" id="GLW90302.1"/>
    </source>
</evidence>
<keyword evidence="2" id="KW-0575">Peroxidase</keyword>
<evidence type="ECO:0000256" key="5">
    <source>
        <dbReference type="ARBA" id="ARBA00022729"/>
    </source>
</evidence>
<dbReference type="Pfam" id="PF20628">
    <property type="entry name" value="Dyp_perox_C"/>
    <property type="match status" value="1"/>
</dbReference>
<keyword evidence="12" id="KW-1185">Reference proteome</keyword>
<evidence type="ECO:0000256" key="8">
    <source>
        <dbReference type="ARBA" id="ARBA00025737"/>
    </source>
</evidence>
<comment type="caution">
    <text evidence="11">The sequence shown here is derived from an EMBL/GenBank/DDBJ whole genome shotgun (WGS) entry which is preliminary data.</text>
</comment>
<gene>
    <name evidence="11" type="ORF">Aglo03_11180</name>
</gene>
<protein>
    <recommendedName>
        <fullName evidence="10">Dyp-type peroxidase C-terminal domain-containing protein</fullName>
    </recommendedName>
</protein>
<accession>A0A9W6V6E6</accession>
<keyword evidence="6" id="KW-0560">Oxidoreductase</keyword>
<dbReference type="SUPFAM" id="SSF54909">
    <property type="entry name" value="Dimeric alpha+beta barrel"/>
    <property type="match status" value="1"/>
</dbReference>
<dbReference type="InterPro" id="IPR006314">
    <property type="entry name" value="Dyp_peroxidase"/>
</dbReference>
<evidence type="ECO:0000256" key="1">
    <source>
        <dbReference type="ARBA" id="ARBA00001970"/>
    </source>
</evidence>
<evidence type="ECO:0000313" key="12">
    <source>
        <dbReference type="Proteomes" id="UP001165042"/>
    </source>
</evidence>
<evidence type="ECO:0000256" key="2">
    <source>
        <dbReference type="ARBA" id="ARBA00022559"/>
    </source>
</evidence>
<evidence type="ECO:0000256" key="3">
    <source>
        <dbReference type="ARBA" id="ARBA00022617"/>
    </source>
</evidence>
<evidence type="ECO:0000256" key="9">
    <source>
        <dbReference type="SAM" id="SignalP"/>
    </source>
</evidence>
<dbReference type="InterPro" id="IPR006311">
    <property type="entry name" value="TAT_signal"/>
</dbReference>
<feature type="chain" id="PRO_5040941085" description="Dyp-type peroxidase C-terminal domain-containing protein" evidence="9">
    <location>
        <begin position="25"/>
        <end position="290"/>
    </location>
</feature>
<dbReference type="RefSeq" id="WP_285608190.1">
    <property type="nucleotide sequence ID" value="NZ_BSSD01000001.1"/>
</dbReference>
<dbReference type="PROSITE" id="PS51404">
    <property type="entry name" value="DYP_PEROXIDASE"/>
    <property type="match status" value="1"/>
</dbReference>
<dbReference type="PANTHER" id="PTHR30521">
    <property type="entry name" value="DEFERROCHELATASE/PEROXIDASE"/>
    <property type="match status" value="1"/>
</dbReference>
<keyword evidence="7" id="KW-0408">Iron</keyword>
<reference evidence="11" key="1">
    <citation type="submission" date="2023-02" db="EMBL/GenBank/DDBJ databases">
        <title>Actinokineospora globicatena NBRC 15670.</title>
        <authorList>
            <person name="Ichikawa N."/>
            <person name="Sato H."/>
            <person name="Tonouchi N."/>
        </authorList>
    </citation>
    <scope>NUCLEOTIDE SEQUENCE</scope>
    <source>
        <strain evidence="11">NBRC 15670</strain>
    </source>
</reference>
<organism evidence="11 12">
    <name type="scientific">Actinokineospora globicatena</name>
    <dbReference type="NCBI Taxonomy" id="103729"/>
    <lineage>
        <taxon>Bacteria</taxon>
        <taxon>Bacillati</taxon>
        <taxon>Actinomycetota</taxon>
        <taxon>Actinomycetes</taxon>
        <taxon>Pseudonocardiales</taxon>
        <taxon>Pseudonocardiaceae</taxon>
        <taxon>Actinokineospora</taxon>
    </lineage>
</organism>
<feature type="signal peptide" evidence="9">
    <location>
        <begin position="1"/>
        <end position="24"/>
    </location>
</feature>
<keyword evidence="4" id="KW-0479">Metal-binding</keyword>
<dbReference type="GO" id="GO:0046872">
    <property type="term" value="F:metal ion binding"/>
    <property type="evidence" value="ECO:0007669"/>
    <property type="project" value="UniProtKB-KW"/>
</dbReference>
<dbReference type="InterPro" id="IPR048328">
    <property type="entry name" value="Dyp_perox_C"/>
</dbReference>
<dbReference type="InterPro" id="IPR011008">
    <property type="entry name" value="Dimeric_a/b-barrel"/>
</dbReference>
<evidence type="ECO:0000259" key="10">
    <source>
        <dbReference type="Pfam" id="PF20628"/>
    </source>
</evidence>
<dbReference type="GO" id="GO:0005829">
    <property type="term" value="C:cytosol"/>
    <property type="evidence" value="ECO:0007669"/>
    <property type="project" value="TreeGrafter"/>
</dbReference>
<dbReference type="PROSITE" id="PS51318">
    <property type="entry name" value="TAT"/>
    <property type="match status" value="1"/>
</dbReference>
<feature type="domain" description="Dyp-type peroxidase C-terminal" evidence="10">
    <location>
        <begin position="156"/>
        <end position="289"/>
    </location>
</feature>
<sequence length="290" mass="30619">MTAQLSRRSLLMGLACLAACSAEGSPDPAIHPALRVPARSGAVAMVRGIGTAEALALRAPDVLVGLSPRLAAGTPFAEGLTEMPPFPGEVLLPSQIGADAFIQVEGPPERLDALVGSYDVPWRTPVTRDVVTPTLQRNPFGFTEGQTGTRDILTPAGASLLAVRVIRMAHAQWDADPPDRQSAIIGRHPDGTWLTGAPAHTTPDFTADPDGATTPLDSHVRTMNPRTADTPAPAMLRRSWTHPSEGVVFMAFQSDLATGFARAQSRLAKDALHPYLLTTGGGYFTVPPMP</sequence>
<dbReference type="AlphaFoldDB" id="A0A9W6V6E6"/>
<dbReference type="EMBL" id="BSSD01000001">
    <property type="protein sequence ID" value="GLW90302.1"/>
    <property type="molecule type" value="Genomic_DNA"/>
</dbReference>